<evidence type="ECO:0000256" key="4">
    <source>
        <dbReference type="ARBA" id="ARBA00022490"/>
    </source>
</evidence>
<keyword evidence="9 15" id="KW-0067">ATP-binding</keyword>
<keyword evidence="4 15" id="KW-0963">Cytoplasm</keyword>
<evidence type="ECO:0000313" key="20">
    <source>
        <dbReference type="EMBL" id="MDQ7248679.1"/>
    </source>
</evidence>
<evidence type="ECO:0000256" key="11">
    <source>
        <dbReference type="ARBA" id="ARBA00022884"/>
    </source>
</evidence>
<dbReference type="CDD" id="cd02796">
    <property type="entry name" value="tRNA_bind_bactPheRS"/>
    <property type="match status" value="1"/>
</dbReference>
<dbReference type="PROSITE" id="PS51483">
    <property type="entry name" value="B5"/>
    <property type="match status" value="1"/>
</dbReference>
<evidence type="ECO:0000256" key="1">
    <source>
        <dbReference type="ARBA" id="ARBA00004496"/>
    </source>
</evidence>
<dbReference type="SUPFAM" id="SSF56037">
    <property type="entry name" value="PheT/TilS domain"/>
    <property type="match status" value="1"/>
</dbReference>
<evidence type="ECO:0000256" key="8">
    <source>
        <dbReference type="ARBA" id="ARBA00022741"/>
    </source>
</evidence>
<dbReference type="PROSITE" id="PS50886">
    <property type="entry name" value="TRBD"/>
    <property type="match status" value="1"/>
</dbReference>
<evidence type="ECO:0000256" key="3">
    <source>
        <dbReference type="ARBA" id="ARBA00011209"/>
    </source>
</evidence>
<evidence type="ECO:0000256" key="5">
    <source>
        <dbReference type="ARBA" id="ARBA00022555"/>
    </source>
</evidence>
<dbReference type="EC" id="6.1.1.20" evidence="15"/>
<keyword evidence="11 16" id="KW-0694">RNA-binding</keyword>
<evidence type="ECO:0000256" key="2">
    <source>
        <dbReference type="ARBA" id="ARBA00008653"/>
    </source>
</evidence>
<dbReference type="InterPro" id="IPR004532">
    <property type="entry name" value="Phe-tRNA-ligase_IIc_bsu_bact"/>
</dbReference>
<dbReference type="NCBIfam" id="TIGR00472">
    <property type="entry name" value="pheT_bact"/>
    <property type="match status" value="1"/>
</dbReference>
<feature type="domain" description="B5" evidence="19">
    <location>
        <begin position="400"/>
        <end position="476"/>
    </location>
</feature>
<dbReference type="InterPro" id="IPR005121">
    <property type="entry name" value="Fdx_antiC-bd"/>
</dbReference>
<dbReference type="InterPro" id="IPR012340">
    <property type="entry name" value="NA-bd_OB-fold"/>
</dbReference>
<dbReference type="Gene3D" id="3.30.56.10">
    <property type="match status" value="2"/>
</dbReference>
<evidence type="ECO:0000256" key="12">
    <source>
        <dbReference type="ARBA" id="ARBA00022917"/>
    </source>
</evidence>
<dbReference type="SUPFAM" id="SSF55681">
    <property type="entry name" value="Class II aaRS and biotin synthetases"/>
    <property type="match status" value="1"/>
</dbReference>
<dbReference type="Gene3D" id="2.40.50.140">
    <property type="entry name" value="Nucleic acid-binding proteins"/>
    <property type="match status" value="1"/>
</dbReference>
<feature type="binding site" evidence="15">
    <location>
        <position position="460"/>
    </location>
    <ligand>
        <name>Mg(2+)</name>
        <dbReference type="ChEBI" id="CHEBI:18420"/>
        <note>shared with alpha subunit</note>
    </ligand>
</feature>
<dbReference type="SUPFAM" id="SSF46955">
    <property type="entry name" value="Putative DNA-binding domain"/>
    <property type="match status" value="1"/>
</dbReference>
<comment type="caution">
    <text evidence="20">The sequence shown here is derived from an EMBL/GenBank/DDBJ whole genome shotgun (WGS) entry which is preliminary data.</text>
</comment>
<protein>
    <recommendedName>
        <fullName evidence="15">Phenylalanine--tRNA ligase beta subunit</fullName>
        <ecNumber evidence="15">6.1.1.20</ecNumber>
    </recommendedName>
    <alternativeName>
        <fullName evidence="15">Phenylalanyl-tRNA synthetase beta subunit</fullName>
        <shortName evidence="15">PheRS</shortName>
    </alternativeName>
</protein>
<comment type="similarity">
    <text evidence="2 15">Belongs to the phenylalanyl-tRNA synthetase beta subunit family. Type 1 subfamily.</text>
</comment>
<evidence type="ECO:0000256" key="7">
    <source>
        <dbReference type="ARBA" id="ARBA00022723"/>
    </source>
</evidence>
<feature type="domain" description="TRNA-binding" evidence="17">
    <location>
        <begin position="39"/>
        <end position="148"/>
    </location>
</feature>
<dbReference type="NCBIfam" id="NF045760">
    <property type="entry name" value="YtpR"/>
    <property type="match status" value="1"/>
</dbReference>
<comment type="subcellular location">
    <subcellularLocation>
        <location evidence="1 15">Cytoplasm</location>
    </subcellularLocation>
</comment>
<comment type="catalytic activity">
    <reaction evidence="14 15">
        <text>tRNA(Phe) + L-phenylalanine + ATP = L-phenylalanyl-tRNA(Phe) + AMP + diphosphate + H(+)</text>
        <dbReference type="Rhea" id="RHEA:19413"/>
        <dbReference type="Rhea" id="RHEA-COMP:9668"/>
        <dbReference type="Rhea" id="RHEA-COMP:9699"/>
        <dbReference type="ChEBI" id="CHEBI:15378"/>
        <dbReference type="ChEBI" id="CHEBI:30616"/>
        <dbReference type="ChEBI" id="CHEBI:33019"/>
        <dbReference type="ChEBI" id="CHEBI:58095"/>
        <dbReference type="ChEBI" id="CHEBI:78442"/>
        <dbReference type="ChEBI" id="CHEBI:78531"/>
        <dbReference type="ChEBI" id="CHEBI:456215"/>
        <dbReference type="EC" id="6.1.1.20"/>
    </reaction>
</comment>
<dbReference type="RefSeq" id="WP_379956163.1">
    <property type="nucleotide sequence ID" value="NZ_JAUYVI010000004.1"/>
</dbReference>
<comment type="subunit">
    <text evidence="3 15">Tetramer of two alpha and two beta subunits.</text>
</comment>
<dbReference type="InterPro" id="IPR033714">
    <property type="entry name" value="tRNA_bind_bactPheRS"/>
</dbReference>
<dbReference type="InterPro" id="IPR002547">
    <property type="entry name" value="tRNA-bd_dom"/>
</dbReference>
<dbReference type="SMART" id="SM00873">
    <property type="entry name" value="B3_4"/>
    <property type="match status" value="1"/>
</dbReference>
<dbReference type="InterPro" id="IPR020825">
    <property type="entry name" value="Phe-tRNA_synthase-like_B3/B4"/>
</dbReference>
<feature type="binding site" evidence="15">
    <location>
        <position position="464"/>
    </location>
    <ligand>
        <name>Mg(2+)</name>
        <dbReference type="ChEBI" id="CHEBI:18420"/>
        <note>shared with alpha subunit</note>
    </ligand>
</feature>
<dbReference type="SMART" id="SM00874">
    <property type="entry name" value="B5"/>
    <property type="match status" value="1"/>
</dbReference>
<dbReference type="HAMAP" id="MF_00283">
    <property type="entry name" value="Phe_tRNA_synth_beta1"/>
    <property type="match status" value="1"/>
</dbReference>
<evidence type="ECO:0000256" key="14">
    <source>
        <dbReference type="ARBA" id="ARBA00049255"/>
    </source>
</evidence>
<dbReference type="EMBL" id="JAUYVI010000004">
    <property type="protein sequence ID" value="MDQ7248679.1"/>
    <property type="molecule type" value="Genomic_DNA"/>
</dbReference>
<dbReference type="InterPro" id="IPR009061">
    <property type="entry name" value="DNA-bd_dom_put_sf"/>
</dbReference>
<evidence type="ECO:0000256" key="15">
    <source>
        <dbReference type="HAMAP-Rule" id="MF_00283"/>
    </source>
</evidence>
<dbReference type="SUPFAM" id="SSF54991">
    <property type="entry name" value="Anticodon-binding domain of PheRS"/>
    <property type="match status" value="1"/>
</dbReference>
<feature type="binding site" evidence="15">
    <location>
        <position position="454"/>
    </location>
    <ligand>
        <name>Mg(2+)</name>
        <dbReference type="ChEBI" id="CHEBI:18420"/>
        <note>shared with alpha subunit</note>
    </ligand>
</feature>
<dbReference type="InterPro" id="IPR045864">
    <property type="entry name" value="aa-tRNA-synth_II/BPL/LPL"/>
</dbReference>
<comment type="cofactor">
    <cofactor evidence="15">
        <name>Mg(2+)</name>
        <dbReference type="ChEBI" id="CHEBI:18420"/>
    </cofactor>
    <text evidence="15">Binds 2 magnesium ions per tetramer.</text>
</comment>
<dbReference type="PROSITE" id="PS51447">
    <property type="entry name" value="FDX_ACB"/>
    <property type="match status" value="1"/>
</dbReference>
<evidence type="ECO:0000259" key="18">
    <source>
        <dbReference type="PROSITE" id="PS51447"/>
    </source>
</evidence>
<evidence type="ECO:0000256" key="16">
    <source>
        <dbReference type="PROSITE-ProRule" id="PRU00209"/>
    </source>
</evidence>
<evidence type="ECO:0000259" key="17">
    <source>
        <dbReference type="PROSITE" id="PS50886"/>
    </source>
</evidence>
<keyword evidence="10 15" id="KW-0460">Magnesium</keyword>
<dbReference type="InterPro" id="IPR005147">
    <property type="entry name" value="tRNA_synthase_B5-dom"/>
</dbReference>
<dbReference type="InterPro" id="IPR041616">
    <property type="entry name" value="PheRS_beta_core"/>
</dbReference>
<name>A0ABU0YLT1_9PROT</name>
<feature type="binding site" evidence="15">
    <location>
        <position position="463"/>
    </location>
    <ligand>
        <name>Mg(2+)</name>
        <dbReference type="ChEBI" id="CHEBI:18420"/>
        <note>shared with alpha subunit</note>
    </ligand>
</feature>
<keyword evidence="5 16" id="KW-0820">tRNA-binding</keyword>
<dbReference type="InterPro" id="IPR005146">
    <property type="entry name" value="B3/B4_tRNA-bd"/>
</dbReference>
<dbReference type="PANTHER" id="PTHR10947:SF0">
    <property type="entry name" value="PHENYLALANINE--TRNA LIGASE BETA SUBUNIT"/>
    <property type="match status" value="1"/>
</dbReference>
<proteinExistence type="inferred from homology"/>
<keyword evidence="12 15" id="KW-0648">Protein biosynthesis</keyword>
<organism evidence="20 21">
    <name type="scientific">Dongia sedimenti</name>
    <dbReference type="NCBI Taxonomy" id="3064282"/>
    <lineage>
        <taxon>Bacteria</taxon>
        <taxon>Pseudomonadati</taxon>
        <taxon>Pseudomonadota</taxon>
        <taxon>Alphaproteobacteria</taxon>
        <taxon>Rhodospirillales</taxon>
        <taxon>Dongiaceae</taxon>
        <taxon>Dongia</taxon>
    </lineage>
</organism>
<feature type="domain" description="FDX-ACB" evidence="18">
    <location>
        <begin position="704"/>
        <end position="797"/>
    </location>
</feature>
<gene>
    <name evidence="15 20" type="primary">pheT</name>
    <name evidence="20" type="ORF">Q8A70_13420</name>
</gene>
<dbReference type="InterPro" id="IPR045060">
    <property type="entry name" value="Phe-tRNA-ligase_IIc_bsu"/>
</dbReference>
<evidence type="ECO:0000256" key="13">
    <source>
        <dbReference type="ARBA" id="ARBA00023146"/>
    </source>
</evidence>
<keyword evidence="13 15" id="KW-0030">Aminoacyl-tRNA synthetase</keyword>
<keyword evidence="6 15" id="KW-0436">Ligase</keyword>
<accession>A0ABU0YLT1</accession>
<dbReference type="Gene3D" id="3.30.930.10">
    <property type="entry name" value="Bira Bifunctional Protein, Domain 2"/>
    <property type="match status" value="1"/>
</dbReference>
<evidence type="ECO:0000256" key="9">
    <source>
        <dbReference type="ARBA" id="ARBA00022840"/>
    </source>
</evidence>
<dbReference type="Gene3D" id="3.30.70.380">
    <property type="entry name" value="Ferrodoxin-fold anticodon-binding domain"/>
    <property type="match status" value="1"/>
</dbReference>
<dbReference type="PANTHER" id="PTHR10947">
    <property type="entry name" value="PHENYLALANYL-TRNA SYNTHETASE BETA CHAIN AND LEUCINE-RICH REPEAT-CONTAINING PROTEIN 47"/>
    <property type="match status" value="1"/>
</dbReference>
<evidence type="ECO:0000256" key="10">
    <source>
        <dbReference type="ARBA" id="ARBA00022842"/>
    </source>
</evidence>
<evidence type="ECO:0000313" key="21">
    <source>
        <dbReference type="Proteomes" id="UP001230156"/>
    </source>
</evidence>
<dbReference type="Gene3D" id="3.50.40.10">
    <property type="entry name" value="Phenylalanyl-trna Synthetase, Chain B, domain 3"/>
    <property type="match status" value="1"/>
</dbReference>
<dbReference type="Pfam" id="PF03147">
    <property type="entry name" value="FDX-ACB"/>
    <property type="match status" value="1"/>
</dbReference>
<dbReference type="Pfam" id="PF03483">
    <property type="entry name" value="B3_4"/>
    <property type="match status" value="1"/>
</dbReference>
<dbReference type="SMART" id="SM00896">
    <property type="entry name" value="FDX-ACB"/>
    <property type="match status" value="1"/>
</dbReference>
<dbReference type="Pfam" id="PF01588">
    <property type="entry name" value="tRNA_bind"/>
    <property type="match status" value="1"/>
</dbReference>
<evidence type="ECO:0000259" key="19">
    <source>
        <dbReference type="PROSITE" id="PS51483"/>
    </source>
</evidence>
<dbReference type="CDD" id="cd00769">
    <property type="entry name" value="PheRS_beta_core"/>
    <property type="match status" value="1"/>
</dbReference>
<keyword evidence="21" id="KW-1185">Reference proteome</keyword>
<dbReference type="GO" id="GO:0004826">
    <property type="term" value="F:phenylalanine-tRNA ligase activity"/>
    <property type="evidence" value="ECO:0007669"/>
    <property type="project" value="UniProtKB-EC"/>
</dbReference>
<evidence type="ECO:0000256" key="6">
    <source>
        <dbReference type="ARBA" id="ARBA00022598"/>
    </source>
</evidence>
<dbReference type="InterPro" id="IPR036690">
    <property type="entry name" value="Fdx_antiC-bd_sf"/>
</dbReference>
<sequence>MKFTLSWLKTHLDTRAEAAEIARTLTALGLEVEGIVDPAKALQPFVVGFVAEAKQHPNADRLRVCRVDTGKGVVQVVCGAPNARTGMKGVFAPPGTHIPGTGLDLKAGTIRGEASNGMLCSARELGLGTDHDGIIELPEDAPIGMSFAKYRNLDDPIIEIKVTPDRADCLGLRGIARDLAAAGLGTLKPFAPKHVSGTFKSPIQWRIDPSAASGCPYVAGRYFKGVKNGPSPQWLQDRLTSIGLRPISALVDITNFVTYDLGRPLHVFDAKKVAGDPTMRAAKEGESIVALDGKTYALEAGMIVIADSRGPEAIGGIMGGEESGCSLDTTDVFLEVALFDPIQVARTGRKLGIQSDARYRFERGVDPKSAGWGVDVATQLILELCGGEASEVTVAGTMPKGTRTLAFRPARVESLGGCVVGPEKQRQFLEVLGFGVIPASSASWQVTTPTWRADVEGEADLVEEVLRVNGFDAIEAVSMPRDSGLPKTAVTPAQRRVQQAKRILATRGIEEAVTFSFMPGTVAALFAGDNALIPLANPISADLDVMRPSILGNLLLAAGRNAARGLADLAIYEVGPSYSNDTPKGQLTVAAGIRVGAHAERHWSGKPRAVDAFDAKGDAVALLESLGAPVENLQATADAPGYFHPGRSAALRLGPNVLALFGELHPKVMKALDLKGPAVGFEIFLDRVPMPRSKGTARPLLDASSFQPVARDFAFVVASDVSAEKLIKAAKGADKALITEVAIFDVFEGGSLGEGKKSIALSVTLQPREKTLTDAEIEAVSAKIVGAVNKTTGGELRK</sequence>
<dbReference type="SUPFAM" id="SSF50249">
    <property type="entry name" value="Nucleic acid-binding proteins"/>
    <property type="match status" value="1"/>
</dbReference>
<reference evidence="21" key="1">
    <citation type="submission" date="2023-08" db="EMBL/GenBank/DDBJ databases">
        <title>Rhodospirillaceae gen. nov., a novel taxon isolated from the Yangtze River Yuezi River estuary sludge.</title>
        <authorList>
            <person name="Ruan L."/>
        </authorList>
    </citation>
    <scope>NUCLEOTIDE SEQUENCE [LARGE SCALE GENOMIC DNA]</scope>
    <source>
        <strain evidence="21">R-7</strain>
    </source>
</reference>
<dbReference type="Pfam" id="PF17759">
    <property type="entry name" value="tRNA_synthFbeta"/>
    <property type="match status" value="1"/>
</dbReference>
<dbReference type="Pfam" id="PF03484">
    <property type="entry name" value="B5"/>
    <property type="match status" value="1"/>
</dbReference>
<keyword evidence="7 15" id="KW-0479">Metal-binding</keyword>
<dbReference type="Proteomes" id="UP001230156">
    <property type="component" value="Unassembled WGS sequence"/>
</dbReference>
<keyword evidence="8 15" id="KW-0547">Nucleotide-binding</keyword>